<gene>
    <name evidence="9" type="primary">der</name>
    <name evidence="13" type="ORF">TSYNT_813</name>
</gene>
<dbReference type="Gene3D" id="3.40.50.300">
    <property type="entry name" value="P-loop containing nucleotide triphosphate hydrolases"/>
    <property type="match status" value="2"/>
</dbReference>
<dbReference type="Pfam" id="PF14714">
    <property type="entry name" value="KH_dom-like"/>
    <property type="match status" value="1"/>
</dbReference>
<comment type="function">
    <text evidence="8 9 11">GTPase that plays an essential role in the late steps of ribosome biogenesis.</text>
</comment>
<dbReference type="FunFam" id="3.30.300.20:FF:000004">
    <property type="entry name" value="GTPase Der"/>
    <property type="match status" value="1"/>
</dbReference>
<evidence type="ECO:0000256" key="8">
    <source>
        <dbReference type="ARBA" id="ARBA00053470"/>
    </source>
</evidence>
<dbReference type="Gene3D" id="3.30.300.20">
    <property type="match status" value="1"/>
</dbReference>
<feature type="binding site" evidence="9">
    <location>
        <begin position="121"/>
        <end position="124"/>
    </location>
    <ligand>
        <name>GTP</name>
        <dbReference type="ChEBI" id="CHEBI:37565"/>
        <label>1</label>
    </ligand>
</feature>
<evidence type="ECO:0000256" key="6">
    <source>
        <dbReference type="ARBA" id="ARBA00023134"/>
    </source>
</evidence>
<dbReference type="CDD" id="cd01895">
    <property type="entry name" value="EngA2"/>
    <property type="match status" value="1"/>
</dbReference>
<accession>A0A0U9HF82</accession>
<evidence type="ECO:0000256" key="4">
    <source>
        <dbReference type="ARBA" id="ARBA00022737"/>
    </source>
</evidence>
<comment type="similarity">
    <text evidence="1 9 10 11">Belongs to the TRAFAC class TrmE-Era-EngA-EngB-Septin-like GTPase superfamily. EngA (Der) GTPase family.</text>
</comment>
<dbReference type="PRINTS" id="PR00326">
    <property type="entry name" value="GTP1OBG"/>
</dbReference>
<dbReference type="FunFam" id="3.40.50.300:FF:000040">
    <property type="entry name" value="GTPase Der"/>
    <property type="match status" value="1"/>
</dbReference>
<dbReference type="AlphaFoldDB" id="A0A0U9HF82"/>
<dbReference type="SUPFAM" id="SSF52540">
    <property type="entry name" value="P-loop containing nucleoside triphosphate hydrolases"/>
    <property type="match status" value="2"/>
</dbReference>
<dbReference type="InterPro" id="IPR003593">
    <property type="entry name" value="AAA+_ATPase"/>
</dbReference>
<protein>
    <recommendedName>
        <fullName evidence="2 9">GTPase Der</fullName>
    </recommendedName>
    <alternativeName>
        <fullName evidence="7 9">GTP-binding protein EngA</fullName>
    </alternativeName>
</protein>
<keyword evidence="4 11" id="KW-0677">Repeat</keyword>
<keyword evidence="14" id="KW-1185">Reference proteome</keyword>
<keyword evidence="3 9" id="KW-0690">Ribosome biogenesis</keyword>
<dbReference type="InterPro" id="IPR032859">
    <property type="entry name" value="KH_dom-like"/>
</dbReference>
<dbReference type="GO" id="GO:0005525">
    <property type="term" value="F:GTP binding"/>
    <property type="evidence" value="ECO:0007669"/>
    <property type="project" value="UniProtKB-UniRule"/>
</dbReference>
<feature type="domain" description="EngA-type G" evidence="12">
    <location>
        <begin position="178"/>
        <end position="353"/>
    </location>
</feature>
<evidence type="ECO:0000313" key="13">
    <source>
        <dbReference type="EMBL" id="GAQ25488.1"/>
    </source>
</evidence>
<feature type="binding site" evidence="9">
    <location>
        <begin position="56"/>
        <end position="60"/>
    </location>
    <ligand>
        <name>GTP</name>
        <dbReference type="ChEBI" id="CHEBI:37565"/>
        <label>1</label>
    </ligand>
</feature>
<feature type="binding site" evidence="9">
    <location>
        <begin position="184"/>
        <end position="191"/>
    </location>
    <ligand>
        <name>GTP</name>
        <dbReference type="ChEBI" id="CHEBI:37565"/>
        <label>2</label>
    </ligand>
</feature>
<dbReference type="NCBIfam" id="TIGR03594">
    <property type="entry name" value="GTPase_EngA"/>
    <property type="match status" value="1"/>
</dbReference>
<evidence type="ECO:0000256" key="11">
    <source>
        <dbReference type="RuleBase" id="RU004481"/>
    </source>
</evidence>
<dbReference type="Proteomes" id="UP000062160">
    <property type="component" value="Unassembled WGS sequence"/>
</dbReference>
<keyword evidence="5 9" id="KW-0547">Nucleotide-binding</keyword>
<dbReference type="EMBL" id="DF977002">
    <property type="protein sequence ID" value="GAQ25488.1"/>
    <property type="molecule type" value="Genomic_DNA"/>
</dbReference>
<dbReference type="GO" id="GO:0042254">
    <property type="term" value="P:ribosome biogenesis"/>
    <property type="evidence" value="ECO:0007669"/>
    <property type="project" value="UniProtKB-KW"/>
</dbReference>
<dbReference type="InterPro" id="IPR016484">
    <property type="entry name" value="GTPase_Der"/>
</dbReference>
<evidence type="ECO:0000256" key="9">
    <source>
        <dbReference type="HAMAP-Rule" id="MF_00195"/>
    </source>
</evidence>
<feature type="binding site" evidence="9">
    <location>
        <begin position="9"/>
        <end position="16"/>
    </location>
    <ligand>
        <name>GTP</name>
        <dbReference type="ChEBI" id="CHEBI:37565"/>
        <label>1</label>
    </ligand>
</feature>
<name>A0A0U9HF82_9FIRM</name>
<dbReference type="PANTHER" id="PTHR43834:SF6">
    <property type="entry name" value="GTPASE DER"/>
    <property type="match status" value="1"/>
</dbReference>
<evidence type="ECO:0000256" key="10">
    <source>
        <dbReference type="PROSITE-ProRule" id="PRU01049"/>
    </source>
</evidence>
<dbReference type="RefSeq" id="WP_059032909.1">
    <property type="nucleotide sequence ID" value="NZ_BSDN01000001.1"/>
</dbReference>
<reference evidence="13" key="1">
    <citation type="journal article" date="2016" name="Genome Announc.">
        <title>Draft Genome Sequence of the Syntrophic Lactate-Degrading Bacterium Tepidanaerobacter syntrophicus JLT.</title>
        <authorList>
            <person name="Matsuura N."/>
            <person name="Ohashi A."/>
            <person name="Tourlousse D.M."/>
            <person name="Sekiguchi Y."/>
        </authorList>
    </citation>
    <scope>NUCLEOTIDE SEQUENCE [LARGE SCALE GENOMIC DNA]</scope>
    <source>
        <strain evidence="13">JL</strain>
    </source>
</reference>
<dbReference type="PANTHER" id="PTHR43834">
    <property type="entry name" value="GTPASE DER"/>
    <property type="match status" value="1"/>
</dbReference>
<evidence type="ECO:0000313" key="14">
    <source>
        <dbReference type="Proteomes" id="UP000062160"/>
    </source>
</evidence>
<dbReference type="InterPro" id="IPR031166">
    <property type="entry name" value="G_ENGA"/>
</dbReference>
<feature type="binding site" evidence="9">
    <location>
        <begin position="231"/>
        <end position="235"/>
    </location>
    <ligand>
        <name>GTP</name>
        <dbReference type="ChEBI" id="CHEBI:37565"/>
        <label>2</label>
    </ligand>
</feature>
<dbReference type="GO" id="GO:0043022">
    <property type="term" value="F:ribosome binding"/>
    <property type="evidence" value="ECO:0007669"/>
    <property type="project" value="TreeGrafter"/>
</dbReference>
<evidence type="ECO:0000256" key="3">
    <source>
        <dbReference type="ARBA" id="ARBA00022517"/>
    </source>
</evidence>
<dbReference type="NCBIfam" id="TIGR00231">
    <property type="entry name" value="small_GTP"/>
    <property type="match status" value="2"/>
</dbReference>
<evidence type="ECO:0000259" key="12">
    <source>
        <dbReference type="PROSITE" id="PS51712"/>
    </source>
</evidence>
<dbReference type="PIRSF" id="PIRSF006485">
    <property type="entry name" value="GTP-binding_EngA"/>
    <property type="match status" value="1"/>
</dbReference>
<comment type="subunit">
    <text evidence="9">Associates with the 50S ribosomal subunit.</text>
</comment>
<evidence type="ECO:0000256" key="1">
    <source>
        <dbReference type="ARBA" id="ARBA00008279"/>
    </source>
</evidence>
<dbReference type="HAMAP" id="MF_00195">
    <property type="entry name" value="GTPase_Der"/>
    <property type="match status" value="1"/>
</dbReference>
<dbReference type="InterPro" id="IPR005225">
    <property type="entry name" value="Small_GTP-bd"/>
</dbReference>
<dbReference type="PROSITE" id="PS51712">
    <property type="entry name" value="G_ENGA"/>
    <property type="match status" value="2"/>
</dbReference>
<dbReference type="FunFam" id="3.40.50.300:FF:000057">
    <property type="entry name" value="GTPase Der"/>
    <property type="match status" value="1"/>
</dbReference>
<dbReference type="InterPro" id="IPR027417">
    <property type="entry name" value="P-loop_NTPase"/>
</dbReference>
<proteinExistence type="inferred from homology"/>
<evidence type="ECO:0000256" key="2">
    <source>
        <dbReference type="ARBA" id="ARBA00020953"/>
    </source>
</evidence>
<dbReference type="Pfam" id="PF01926">
    <property type="entry name" value="MMR_HSR1"/>
    <property type="match status" value="2"/>
</dbReference>
<dbReference type="InterPro" id="IPR006073">
    <property type="entry name" value="GTP-bd"/>
</dbReference>
<dbReference type="OrthoDB" id="9805918at2"/>
<sequence length="441" mass="49158">MSFTVAIVGRPNVGKSTLFNRIIGKRISIVDDKPGVTRDRIYGEAEWNGKRFTLIDTGGIEPTVKEKDIILNKIKQQVDFAIDNSDLILFVTDGKDGLTSTDLDIADILRKSGKTVILVVNKVDNFDSTKIDNEFYKLGFDDVIFVSAIHGLATGDLLDKITSYIIDSGLDNGEEEIVKVAVIGRPNIGKSSLVNAILGEERVIVSDVPGTTRDAIDSYLEVDGKKMLLIDTAGLKRKSKMSEDVEYYSMLRALSAVERADVALLVLDATEDISEQDKRIAGIAHEAGKAIIIVVNKWDLVEKDSYTADEFSKKIRDELNFIKYAPIVYISAKTGQRVGQILELINRVMENYTLRIKTSVLNEVIREATAVTEPPSIKGKKLKLYYASQVAVKPPTFCFFVNDINLFHFSYERYLENVLRKAFGFEGTPIVIKPKQRKGES</sequence>
<evidence type="ECO:0000256" key="7">
    <source>
        <dbReference type="ARBA" id="ARBA00032345"/>
    </source>
</evidence>
<organism evidence="13">
    <name type="scientific">Tepidanaerobacter syntrophicus</name>
    <dbReference type="NCBI Taxonomy" id="224999"/>
    <lineage>
        <taxon>Bacteria</taxon>
        <taxon>Bacillati</taxon>
        <taxon>Bacillota</taxon>
        <taxon>Clostridia</taxon>
        <taxon>Thermosediminibacterales</taxon>
        <taxon>Tepidanaerobacteraceae</taxon>
        <taxon>Tepidanaerobacter</taxon>
    </lineage>
</organism>
<dbReference type="SMART" id="SM00382">
    <property type="entry name" value="AAA"/>
    <property type="match status" value="2"/>
</dbReference>
<dbReference type="InterPro" id="IPR015946">
    <property type="entry name" value="KH_dom-like_a/b"/>
</dbReference>
<dbReference type="CDD" id="cd01894">
    <property type="entry name" value="EngA1"/>
    <property type="match status" value="1"/>
</dbReference>
<evidence type="ECO:0000256" key="5">
    <source>
        <dbReference type="ARBA" id="ARBA00022741"/>
    </source>
</evidence>
<feature type="binding site" evidence="9">
    <location>
        <begin position="296"/>
        <end position="299"/>
    </location>
    <ligand>
        <name>GTP</name>
        <dbReference type="ChEBI" id="CHEBI:37565"/>
        <label>2</label>
    </ligand>
</feature>
<keyword evidence="6 9" id="KW-0342">GTP-binding</keyword>
<feature type="domain" description="EngA-type G" evidence="12">
    <location>
        <begin position="3"/>
        <end position="169"/>
    </location>
</feature>
<dbReference type="STRING" id="224999.GCA_001485475_01517"/>